<protein>
    <submittedName>
        <fullName evidence="9">AMP_N domain-containing protein</fullName>
    </submittedName>
</protein>
<accession>A0A1I7VD77</accession>
<dbReference type="InterPro" id="IPR007865">
    <property type="entry name" value="Aminopep_P_N"/>
</dbReference>
<sequence>MIGGIRRCLQRIFLSSSMTTVTTMKQLISVAEYTQRRSNLIAKLRHTISEIKNKSVVVVLRSAVRQFYAPDVPYPFHQCSYFRYFTGLNQPDAVLVITAGAEQEPKSILYIGKRSEKQELWEGPGLSANEIANISGLDEIKERNELIPDLQMLLNTGGCAVSYDTTTIHAIRDGLPEVLSACNTSVPVREHIDTLRWIKSSAEQHLMRRTCWIGAQSMNAMIAKSRGASNENEIVGRLELEMRRRGAAGLAYPPVVAAGNRANIIHYLDADKAINSGDTMLVDAGCDYDGYSSDITRVFPISGHFSVPQRAIYDALNDVQSRLLDYLRQTELLRLNEIYLAMIEYIAENLSEVGMYPSSMGKEELLFEADRICPHHVSHYLGMDVHDTASVARNIPLQAGVAFTVEPGIYVRHDNEKVRNEFRGIGMRIEDDILLDSNGAVEVLTKDAVRDPESIELLMMTGRVEQNNDDLCMLRNLSQ</sequence>
<dbReference type="GO" id="GO:0005739">
    <property type="term" value="C:mitochondrion"/>
    <property type="evidence" value="ECO:0007669"/>
    <property type="project" value="TreeGrafter"/>
</dbReference>
<dbReference type="Gene3D" id="3.90.230.10">
    <property type="entry name" value="Creatinase/methionine aminopeptidase superfamily"/>
    <property type="match status" value="1"/>
</dbReference>
<dbReference type="InterPro" id="IPR000994">
    <property type="entry name" value="Pept_M24"/>
</dbReference>
<dbReference type="InterPro" id="IPR052433">
    <property type="entry name" value="X-Pro_dipept-like"/>
</dbReference>
<evidence type="ECO:0000313" key="8">
    <source>
        <dbReference type="Proteomes" id="UP000095285"/>
    </source>
</evidence>
<dbReference type="KEGG" id="loa:LOAG_02414"/>
<dbReference type="GO" id="GO:0070006">
    <property type="term" value="F:metalloaminopeptidase activity"/>
    <property type="evidence" value="ECO:0007669"/>
    <property type="project" value="InterPro"/>
</dbReference>
<dbReference type="AlphaFoldDB" id="A0A1I7VD77"/>
<reference evidence="9" key="2">
    <citation type="submission" date="2016-11" db="UniProtKB">
        <authorList>
            <consortium name="WormBaseParasite"/>
        </authorList>
    </citation>
    <scope>IDENTIFICATION</scope>
</reference>
<gene>
    <name evidence="7 9" type="ORF">LOAG_02414</name>
</gene>
<dbReference type="eggNOG" id="KOG2414">
    <property type="taxonomic scope" value="Eukaryota"/>
</dbReference>
<dbReference type="GO" id="GO:0030145">
    <property type="term" value="F:manganese ion binding"/>
    <property type="evidence" value="ECO:0007669"/>
    <property type="project" value="InterPro"/>
</dbReference>
<feature type="domain" description="Aminopeptidase P N-terminal" evidence="6">
    <location>
        <begin position="28"/>
        <end position="170"/>
    </location>
</feature>
<dbReference type="WBParaSite" id="EN70_1263">
    <property type="protein sequence ID" value="EN70_1263"/>
    <property type="gene ID" value="EN70_1263"/>
</dbReference>
<evidence type="ECO:0000313" key="7">
    <source>
        <dbReference type="EMBL" id="EFO26072.1"/>
    </source>
</evidence>
<dbReference type="Pfam" id="PF00557">
    <property type="entry name" value="Peptidase_M24"/>
    <property type="match status" value="1"/>
</dbReference>
<comment type="cofactor">
    <cofactor evidence="1">
        <name>Mn(2+)</name>
        <dbReference type="ChEBI" id="CHEBI:29035"/>
    </cofactor>
</comment>
<dbReference type="Gene3D" id="3.40.350.10">
    <property type="entry name" value="Creatinase/prolidase N-terminal domain"/>
    <property type="match status" value="1"/>
</dbReference>
<organism evidence="8 9">
    <name type="scientific">Loa loa</name>
    <name type="common">Eye worm</name>
    <name type="synonym">Filaria loa</name>
    <dbReference type="NCBI Taxonomy" id="7209"/>
    <lineage>
        <taxon>Eukaryota</taxon>
        <taxon>Metazoa</taxon>
        <taxon>Ecdysozoa</taxon>
        <taxon>Nematoda</taxon>
        <taxon>Chromadorea</taxon>
        <taxon>Rhabditida</taxon>
        <taxon>Spirurina</taxon>
        <taxon>Spiruromorpha</taxon>
        <taxon>Filarioidea</taxon>
        <taxon>Onchocercidae</taxon>
        <taxon>Loa</taxon>
    </lineage>
</organism>
<proteinExistence type="inferred from homology"/>
<dbReference type="SUPFAM" id="SSF55920">
    <property type="entry name" value="Creatinase/aminopeptidase"/>
    <property type="match status" value="1"/>
</dbReference>
<evidence type="ECO:0000256" key="5">
    <source>
        <dbReference type="ARBA" id="ARBA00023211"/>
    </source>
</evidence>
<dbReference type="OrthoDB" id="4215474at2759"/>
<evidence type="ECO:0000256" key="3">
    <source>
        <dbReference type="ARBA" id="ARBA00022723"/>
    </source>
</evidence>
<dbReference type="SMART" id="SM01011">
    <property type="entry name" value="AMP_N"/>
    <property type="match status" value="1"/>
</dbReference>
<evidence type="ECO:0000256" key="1">
    <source>
        <dbReference type="ARBA" id="ARBA00001936"/>
    </source>
</evidence>
<evidence type="ECO:0000256" key="2">
    <source>
        <dbReference type="ARBA" id="ARBA00008766"/>
    </source>
</evidence>
<dbReference type="Pfam" id="PF05195">
    <property type="entry name" value="AMP_N"/>
    <property type="match status" value="1"/>
</dbReference>
<keyword evidence="5" id="KW-0464">Manganese</keyword>
<dbReference type="FunCoup" id="A0A1I7VD77">
    <property type="interactions" value="1800"/>
</dbReference>
<accession>A0A1S0U723</accession>
<dbReference type="GO" id="GO:0006508">
    <property type="term" value="P:proteolysis"/>
    <property type="evidence" value="ECO:0007669"/>
    <property type="project" value="TreeGrafter"/>
</dbReference>
<comment type="similarity">
    <text evidence="2">Belongs to the peptidase M24B family.</text>
</comment>
<dbReference type="GeneID" id="9939798"/>
<dbReference type="InterPro" id="IPR036005">
    <property type="entry name" value="Creatinase/aminopeptidase-like"/>
</dbReference>
<keyword evidence="3" id="KW-0479">Metal-binding</keyword>
<dbReference type="InParanoid" id="A0A1I7VD77"/>
<keyword evidence="4" id="KW-0378">Hydrolase</keyword>
<dbReference type="EMBL" id="JH712079">
    <property type="protein sequence ID" value="EFO26072.1"/>
    <property type="molecule type" value="Genomic_DNA"/>
</dbReference>
<dbReference type="InterPro" id="IPR029149">
    <property type="entry name" value="Creatin/AminoP/Spt16_N"/>
</dbReference>
<evidence type="ECO:0000313" key="9">
    <source>
        <dbReference type="WBParaSite" id="EN70_1263"/>
    </source>
</evidence>
<dbReference type="RefSeq" id="XP_003138000.1">
    <property type="nucleotide sequence ID" value="XM_003137952.2"/>
</dbReference>
<reference evidence="7 8" key="1">
    <citation type="submission" date="2012-04" db="EMBL/GenBank/DDBJ databases">
        <title>The Genome Sequence of Loa loa.</title>
        <authorList>
            <consortium name="The Broad Institute Genome Sequencing Platform"/>
            <consortium name="Broad Institute Genome Sequencing Center for Infectious Disease"/>
            <person name="Nutman T.B."/>
            <person name="Fink D.L."/>
            <person name="Russ C."/>
            <person name="Young S."/>
            <person name="Zeng Q."/>
            <person name="Gargeya S."/>
            <person name="Alvarado L."/>
            <person name="Berlin A."/>
            <person name="Chapman S.B."/>
            <person name="Chen Z."/>
            <person name="Freedman E."/>
            <person name="Gellesch M."/>
            <person name="Goldberg J."/>
            <person name="Griggs A."/>
            <person name="Gujja S."/>
            <person name="Heilman E.R."/>
            <person name="Heiman D."/>
            <person name="Howarth C."/>
            <person name="Mehta T."/>
            <person name="Neiman D."/>
            <person name="Pearson M."/>
            <person name="Roberts A."/>
            <person name="Saif S."/>
            <person name="Shea T."/>
            <person name="Shenoy N."/>
            <person name="Sisk P."/>
            <person name="Stolte C."/>
            <person name="Sykes S."/>
            <person name="White J."/>
            <person name="Yandava C."/>
            <person name="Haas B."/>
            <person name="Henn M.R."/>
            <person name="Nusbaum C."/>
            <person name="Birren B."/>
        </authorList>
    </citation>
    <scope>NUCLEOTIDE SEQUENCE [LARGE SCALE GENOMIC DNA]</scope>
</reference>
<dbReference type="SUPFAM" id="SSF53092">
    <property type="entry name" value="Creatinase/prolidase N-terminal domain"/>
    <property type="match status" value="1"/>
</dbReference>
<dbReference type="STRING" id="7209.A0A1I7VD77"/>
<dbReference type="PANTHER" id="PTHR43226">
    <property type="entry name" value="XAA-PRO AMINOPEPTIDASE 3"/>
    <property type="match status" value="1"/>
</dbReference>
<evidence type="ECO:0000256" key="4">
    <source>
        <dbReference type="ARBA" id="ARBA00022801"/>
    </source>
</evidence>
<dbReference type="CTD" id="9939798"/>
<dbReference type="Proteomes" id="UP000095285">
    <property type="component" value="Unassembled WGS sequence"/>
</dbReference>
<dbReference type="OMA" id="DSYFWYL"/>
<name>A0A1I7VD77_LOALO</name>
<dbReference type="PANTHER" id="PTHR43226:SF4">
    <property type="entry name" value="XAA-PRO AMINOPEPTIDASE 3"/>
    <property type="match status" value="1"/>
</dbReference>
<evidence type="ECO:0000259" key="6">
    <source>
        <dbReference type="SMART" id="SM01011"/>
    </source>
</evidence>
<keyword evidence="8" id="KW-1185">Reference proteome</keyword>